<accession>I3SXX3</accession>
<dbReference type="EMBL" id="BT145321">
    <property type="protein sequence ID" value="AFK45115.1"/>
    <property type="molecule type" value="mRNA"/>
</dbReference>
<organism evidence="1">
    <name type="scientific">Lotus japonicus</name>
    <name type="common">Lotus corniculatus var. japonicus</name>
    <dbReference type="NCBI Taxonomy" id="34305"/>
    <lineage>
        <taxon>Eukaryota</taxon>
        <taxon>Viridiplantae</taxon>
        <taxon>Streptophyta</taxon>
        <taxon>Embryophyta</taxon>
        <taxon>Tracheophyta</taxon>
        <taxon>Spermatophyta</taxon>
        <taxon>Magnoliopsida</taxon>
        <taxon>eudicotyledons</taxon>
        <taxon>Gunneridae</taxon>
        <taxon>Pentapetalae</taxon>
        <taxon>rosids</taxon>
        <taxon>fabids</taxon>
        <taxon>Fabales</taxon>
        <taxon>Fabaceae</taxon>
        <taxon>Papilionoideae</taxon>
        <taxon>50 kb inversion clade</taxon>
        <taxon>NPAAA clade</taxon>
        <taxon>Hologalegina</taxon>
        <taxon>robinioid clade</taxon>
        <taxon>Loteae</taxon>
        <taxon>Lotus</taxon>
    </lineage>
</organism>
<sequence>MVGLINRARAKATLILQPPEKSRVFFACIFLSNPRPCKISAARFSAVDASKASNRS</sequence>
<evidence type="ECO:0000313" key="1">
    <source>
        <dbReference type="EMBL" id="AFK45115.1"/>
    </source>
</evidence>
<protein>
    <submittedName>
        <fullName evidence="1">Uncharacterized protein</fullName>
    </submittedName>
</protein>
<dbReference type="AlphaFoldDB" id="I3SXX3"/>
<proteinExistence type="evidence at transcript level"/>
<name>I3SXX3_LOTJA</name>
<reference evidence="1" key="1">
    <citation type="submission" date="2012-05" db="EMBL/GenBank/DDBJ databases">
        <authorList>
            <person name="Krishnakumar V."/>
            <person name="Cheung F."/>
            <person name="Xiao Y."/>
            <person name="Chan A."/>
            <person name="Moskal W.A."/>
            <person name="Town C.D."/>
        </authorList>
    </citation>
    <scope>NUCLEOTIDE SEQUENCE</scope>
</reference>